<dbReference type="Proteomes" id="UP000735302">
    <property type="component" value="Unassembled WGS sequence"/>
</dbReference>
<protein>
    <submittedName>
        <fullName evidence="1">Uncharacterized protein</fullName>
    </submittedName>
</protein>
<accession>A0AAV4CPQ5</accession>
<gene>
    <name evidence="1" type="ORF">PoB_006035500</name>
</gene>
<organism evidence="1 2">
    <name type="scientific">Plakobranchus ocellatus</name>
    <dbReference type="NCBI Taxonomy" id="259542"/>
    <lineage>
        <taxon>Eukaryota</taxon>
        <taxon>Metazoa</taxon>
        <taxon>Spiralia</taxon>
        <taxon>Lophotrochozoa</taxon>
        <taxon>Mollusca</taxon>
        <taxon>Gastropoda</taxon>
        <taxon>Heterobranchia</taxon>
        <taxon>Euthyneura</taxon>
        <taxon>Panpulmonata</taxon>
        <taxon>Sacoglossa</taxon>
        <taxon>Placobranchoidea</taxon>
        <taxon>Plakobranchidae</taxon>
        <taxon>Plakobranchus</taxon>
    </lineage>
</organism>
<name>A0AAV4CPQ5_9GAST</name>
<keyword evidence="2" id="KW-1185">Reference proteome</keyword>
<proteinExistence type="predicted"/>
<reference evidence="1 2" key="1">
    <citation type="journal article" date="2021" name="Elife">
        <title>Chloroplast acquisition without the gene transfer in kleptoplastic sea slugs, Plakobranchus ocellatus.</title>
        <authorList>
            <person name="Maeda T."/>
            <person name="Takahashi S."/>
            <person name="Yoshida T."/>
            <person name="Shimamura S."/>
            <person name="Takaki Y."/>
            <person name="Nagai Y."/>
            <person name="Toyoda A."/>
            <person name="Suzuki Y."/>
            <person name="Arimoto A."/>
            <person name="Ishii H."/>
            <person name="Satoh N."/>
            <person name="Nishiyama T."/>
            <person name="Hasebe M."/>
            <person name="Maruyama T."/>
            <person name="Minagawa J."/>
            <person name="Obokata J."/>
            <person name="Shigenobu S."/>
        </authorList>
    </citation>
    <scope>NUCLEOTIDE SEQUENCE [LARGE SCALE GENOMIC DNA]</scope>
</reference>
<sequence length="360" mass="40578">MKFDELDELTNKKINNLFYRKRISVFIESRRRHLDKAVDTAKPRNAMITAFITMLKMLLAWAGEEANNENHTSEHTAASTNAPPTVSPSLLTEFVVTPLEVKRQKLATGYRFTVRYVPHAQNLRIVYINNTLTMSYDNDVVPNYIELQGTPDHVGGVQKITFERDFQAITPSGVNPHYVYFMTETERVGIKINIYPSHHDTLVTPVHLTEFTLTPAEQVVYQPGRNTEMLWANYSGWSYFNVKATVVDTSSGQAAVIKLVHHSRFFNTSYSNQYSTDVDKSIGGNILTASLTFSGYLDVTVGNFSLSNSSAVETLDVTKRLLLRPNTQTGPFPDGYLGFPRSQNRRELADGTPLLYCNST</sequence>
<comment type="caution">
    <text evidence="1">The sequence shown here is derived from an EMBL/GenBank/DDBJ whole genome shotgun (WGS) entry which is preliminary data.</text>
</comment>
<evidence type="ECO:0000313" key="2">
    <source>
        <dbReference type="Proteomes" id="UP000735302"/>
    </source>
</evidence>
<dbReference type="AlphaFoldDB" id="A0AAV4CPQ5"/>
<evidence type="ECO:0000313" key="1">
    <source>
        <dbReference type="EMBL" id="GFO33850.1"/>
    </source>
</evidence>
<dbReference type="EMBL" id="BLXT01006838">
    <property type="protein sequence ID" value="GFO33850.1"/>
    <property type="molecule type" value="Genomic_DNA"/>
</dbReference>